<accession>X1V4E1</accession>
<dbReference type="EMBL" id="BARW01038808">
    <property type="protein sequence ID" value="GAJ24653.1"/>
    <property type="molecule type" value="Genomic_DNA"/>
</dbReference>
<comment type="caution">
    <text evidence="1">The sequence shown here is derived from an EMBL/GenBank/DDBJ whole genome shotgun (WGS) entry which is preliminary data.</text>
</comment>
<reference evidence="1" key="1">
    <citation type="journal article" date="2014" name="Front. Microbiol.">
        <title>High frequency of phylogenetically diverse reductive dehalogenase-homologous genes in deep subseafloor sedimentary metagenomes.</title>
        <authorList>
            <person name="Kawai M."/>
            <person name="Futagami T."/>
            <person name="Toyoda A."/>
            <person name="Takaki Y."/>
            <person name="Nishi S."/>
            <person name="Hori S."/>
            <person name="Arai W."/>
            <person name="Tsubouchi T."/>
            <person name="Morono Y."/>
            <person name="Uchiyama I."/>
            <person name="Ito T."/>
            <person name="Fujiyama A."/>
            <person name="Inagaki F."/>
            <person name="Takami H."/>
        </authorList>
    </citation>
    <scope>NUCLEOTIDE SEQUENCE</scope>
    <source>
        <strain evidence="1">Expedition CK06-06</strain>
    </source>
</reference>
<feature type="non-terminal residue" evidence="1">
    <location>
        <position position="1"/>
    </location>
</feature>
<evidence type="ECO:0000313" key="1">
    <source>
        <dbReference type="EMBL" id="GAJ24653.1"/>
    </source>
</evidence>
<organism evidence="1">
    <name type="scientific">marine sediment metagenome</name>
    <dbReference type="NCBI Taxonomy" id="412755"/>
    <lineage>
        <taxon>unclassified sequences</taxon>
        <taxon>metagenomes</taxon>
        <taxon>ecological metagenomes</taxon>
    </lineage>
</organism>
<name>X1V4E1_9ZZZZ</name>
<sequence length="30" mass="3473">EIKIGPDNVAVMSEPFIFEKDNIDKFAEIY</sequence>
<gene>
    <name evidence="1" type="ORF">S12H4_59402</name>
</gene>
<protein>
    <submittedName>
        <fullName evidence="1">Uncharacterized protein</fullName>
    </submittedName>
</protein>
<dbReference type="AlphaFoldDB" id="X1V4E1"/>
<proteinExistence type="predicted"/>